<accession>A0A087TEJ8</accession>
<evidence type="ECO:0000313" key="2">
    <source>
        <dbReference type="EMBL" id="KFM63537.1"/>
    </source>
</evidence>
<feature type="region of interest" description="Disordered" evidence="1">
    <location>
        <begin position="1165"/>
        <end position="1187"/>
    </location>
</feature>
<feature type="compositionally biased region" description="Low complexity" evidence="1">
    <location>
        <begin position="1168"/>
        <end position="1187"/>
    </location>
</feature>
<reference evidence="2 3" key="1">
    <citation type="submission" date="2013-11" db="EMBL/GenBank/DDBJ databases">
        <title>Genome sequencing of Stegodyphus mimosarum.</title>
        <authorList>
            <person name="Bechsgaard J."/>
        </authorList>
    </citation>
    <scope>NUCLEOTIDE SEQUENCE [LARGE SCALE GENOMIC DNA]</scope>
</reference>
<evidence type="ECO:0000256" key="1">
    <source>
        <dbReference type="SAM" id="MobiDB-lite"/>
    </source>
</evidence>
<dbReference type="OMA" id="MADIPEC"/>
<keyword evidence="3" id="KW-1185">Reference proteome</keyword>
<dbReference type="AlphaFoldDB" id="A0A087TEJ8"/>
<sequence length="1187" mass="138194">MEAPKRHDLTPYFDRSKYQEIGCYLGEWEISVPQKDSLEWCIVMSFLTDDCSDEELRKRLELLTGNGESISDVEKSIKKFNPFRNKHSCFYDKSFKTVCDAFKNILSNSLRESNILKATYIQKLEKASHLLNCCICLLNLRCCNVQEALRVYPGSASKIDIAKKIPQSLTLFKSVENKGRPRYSFGLKKELGLKLQKIALTGALKNAEIQNTNINKICSLVNPDEVFITTLLKSKFRYVISSVYRSPYIAWKFAEAGFETDPRIADSEGFSSFYYAVLSDDVDLLHVLYDYAANGCWGEENCSYRDLDNDVVSNLEKLEFVMKTDQTRSKDFKAMKENRRRFSFILQEMLLFNDFLKAVTKNMRNIRSRINGGTLVAQATKKQETVLSILENYDNFFVVEEDTSIGKIKIVDETERTDETKDINPLDNYKKFKHFYDNLDFTSALLFFDNIFFLKSRLSLEKISQYSDIESAFFLSVLSNKYFTTNVKNRTSLRGRQDSLRRKVNKDKLWLEGNSSNIYVVPWLERFQLREVIKRFIDVLRRNEVGLWNVRDHLPHCEVTEILVSFPEIKDELLIARLKHYVKTALCIKMDNVQSVFVIERALQVIGESIKTEDKIARSYCHLLSASLPSTTANTIRQLRNILSNLDEQESVTKFNTEKNFDLFSNIQTEIQKINYFFQPVYELQEIRIKDFIFKRSKMLVKDARDKSQNQLHISPLYEYELFESYLKLETELNDQKVKYSVSFQEFIGKYEMVLKNLVHRLESNIHHPEEVKNKISWPLEHLLNFIVEHFQFPDSEKLQEIMKSKNEISNDVHETYDHFVKNVKKFIDDLYPRGNEMETDVVNIHRFKQIIKGVIYDYSKEDRDRIMADIPECVKSFKHKLHDSLEKGILLSKKERDAAIENLMLSKKKRHKLKKIYETDTKGALDILRSAVEPMRYIEQIFRGESIGGKDFQSLCNIIPFSSENKSKLSVAVSGKGKVTYGDASSNLLNRIHHLKTLVIETNSDVRNLWDNAKNWKTKQYTTYKVVQLYMRDPQFQASIETLLFDCMNITRHKRLGLLWKKASNLFNGINLRNVLGHGSPILENLGELLDPEDLPSALVNEILQLMADEDAITAMRDLHRLTKGNFDNVMEQDQNDEYKELRDRVKICDRWKEYSSLFNGNMKENSSSTVSSISVVSSGSQNVSQ</sequence>
<dbReference type="EMBL" id="KK114864">
    <property type="protein sequence ID" value="KFM63537.1"/>
    <property type="molecule type" value="Genomic_DNA"/>
</dbReference>
<proteinExistence type="predicted"/>
<evidence type="ECO:0000313" key="3">
    <source>
        <dbReference type="Proteomes" id="UP000054359"/>
    </source>
</evidence>
<gene>
    <name evidence="2" type="ORF">X975_19519</name>
</gene>
<dbReference type="OrthoDB" id="194358at2759"/>
<organism evidence="2 3">
    <name type="scientific">Stegodyphus mimosarum</name>
    <name type="common">African social velvet spider</name>
    <dbReference type="NCBI Taxonomy" id="407821"/>
    <lineage>
        <taxon>Eukaryota</taxon>
        <taxon>Metazoa</taxon>
        <taxon>Ecdysozoa</taxon>
        <taxon>Arthropoda</taxon>
        <taxon>Chelicerata</taxon>
        <taxon>Arachnida</taxon>
        <taxon>Araneae</taxon>
        <taxon>Araneomorphae</taxon>
        <taxon>Entelegynae</taxon>
        <taxon>Eresoidea</taxon>
        <taxon>Eresidae</taxon>
        <taxon>Stegodyphus</taxon>
    </lineage>
</organism>
<feature type="non-terminal residue" evidence="2">
    <location>
        <position position="1187"/>
    </location>
</feature>
<dbReference type="Proteomes" id="UP000054359">
    <property type="component" value="Unassembled WGS sequence"/>
</dbReference>
<protein>
    <submittedName>
        <fullName evidence="2">Uncharacterized protein</fullName>
    </submittedName>
</protein>
<name>A0A087TEJ8_STEMI</name>